<sequence>MDSGTSTGAGENSGNENKSIIVVGAGLAGSLLAVYLAKRGYKVDVYERREDIRTAEIVEGRSINLALSTRGLTALEKAGMGHIGRQLGTPMYGRIIHAQEEDPKLQFQQYGVDPKQHLMSISRTVLNERLITAAEEYPLVKFHFKHRCLKTDFAKTSIQFLNEETGETVTATADVILGSDGAYSSVRAALQKTQYFNFSQYFLDHAYKELTLSPAADGSYQLPSNGLHIWPRENFMLIGLPNLDKSFTITLFMPVKMFESLQTKEDVRRFFSIYFPDALRLMPNVPDQYFANPTGSLVWIKCDPHHKDHVAILGDAAHAMVPFYGQGMNCCFEDVRVLDELLEKYNDDWDQVLPALTATRTKNTDAICQLSYRNYKEMSSHVSHADYLLRKKFDTMMNYFFPASWIPLYSMVTFSNIPYSEVIERSEWQDRVVGKIKTAAPVVALGAASLLALYFPRSRAFVRQALTNLADRL</sequence>
<feature type="transmembrane region" description="Helical" evidence="11">
    <location>
        <begin position="20"/>
        <end position="37"/>
    </location>
</feature>
<dbReference type="AlphaFoldDB" id="L8HEI5"/>
<evidence type="ECO:0000256" key="10">
    <source>
        <dbReference type="HAMAP-Rule" id="MF_03018"/>
    </source>
</evidence>
<dbReference type="PANTHER" id="PTHR46028">
    <property type="entry name" value="KYNURENINE 3-MONOOXYGENASE"/>
    <property type="match status" value="1"/>
</dbReference>
<protein>
    <recommendedName>
        <fullName evidence="10">Kynurenine 3-monooxygenase</fullName>
        <ecNumber evidence="10">1.14.13.9</ecNumber>
    </recommendedName>
    <alternativeName>
        <fullName evidence="10">Kynurenine 3-hydroxylase</fullName>
    </alternativeName>
</protein>
<evidence type="ECO:0000256" key="2">
    <source>
        <dbReference type="ARBA" id="ARBA00022630"/>
    </source>
</evidence>
<dbReference type="FunFam" id="3.50.50.60:FF:000129">
    <property type="entry name" value="Kynurenine 3-monooxygenase"/>
    <property type="match status" value="1"/>
</dbReference>
<keyword evidence="11" id="KW-0472">Membrane</keyword>
<dbReference type="HAMAP" id="MF_01971">
    <property type="entry name" value="Kynurenine_monooxygenase"/>
    <property type="match status" value="1"/>
</dbReference>
<keyword evidence="6 10" id="KW-0560">Oxidoreductase</keyword>
<evidence type="ECO:0000256" key="11">
    <source>
        <dbReference type="SAM" id="Phobius"/>
    </source>
</evidence>
<comment type="catalytic activity">
    <reaction evidence="9 10">
        <text>L-kynurenine + NADPH + O2 + H(+) = 3-hydroxy-L-kynurenine + NADP(+) + H2O</text>
        <dbReference type="Rhea" id="RHEA:20545"/>
        <dbReference type="ChEBI" id="CHEBI:15377"/>
        <dbReference type="ChEBI" id="CHEBI:15378"/>
        <dbReference type="ChEBI" id="CHEBI:15379"/>
        <dbReference type="ChEBI" id="CHEBI:57783"/>
        <dbReference type="ChEBI" id="CHEBI:57959"/>
        <dbReference type="ChEBI" id="CHEBI:58125"/>
        <dbReference type="ChEBI" id="CHEBI:58349"/>
        <dbReference type="EC" id="1.14.13.9"/>
    </reaction>
</comment>
<dbReference type="GO" id="GO:0070189">
    <property type="term" value="P:kynurenine metabolic process"/>
    <property type="evidence" value="ECO:0007669"/>
    <property type="project" value="TreeGrafter"/>
</dbReference>
<dbReference type="EC" id="1.14.13.9" evidence="10"/>
<comment type="pathway">
    <text evidence="10">Cofactor biosynthesis; NAD(+) biosynthesis; quinolinate from L-kynurenine: step 1/3.</text>
</comment>
<dbReference type="InterPro" id="IPR027545">
    <property type="entry name" value="Kynurenine_monooxygenase"/>
</dbReference>
<dbReference type="GO" id="GO:0071949">
    <property type="term" value="F:FAD binding"/>
    <property type="evidence" value="ECO:0007669"/>
    <property type="project" value="InterPro"/>
</dbReference>
<keyword evidence="11" id="KW-0812">Transmembrane</keyword>
<feature type="domain" description="FAD-binding" evidence="12">
    <location>
        <begin position="20"/>
        <end position="193"/>
    </location>
</feature>
<evidence type="ECO:0000256" key="1">
    <source>
        <dbReference type="ARBA" id="ARBA00001974"/>
    </source>
</evidence>
<accession>L8HEI5</accession>
<evidence type="ECO:0000256" key="3">
    <source>
        <dbReference type="ARBA" id="ARBA00022642"/>
    </source>
</evidence>
<evidence type="ECO:0000256" key="8">
    <source>
        <dbReference type="ARBA" id="ARBA00023128"/>
    </source>
</evidence>
<dbReference type="UniPathway" id="UPA00253">
    <property type="reaction ID" value="UER00328"/>
</dbReference>
<dbReference type="SUPFAM" id="SSF51905">
    <property type="entry name" value="FAD/NAD(P)-binding domain"/>
    <property type="match status" value="1"/>
</dbReference>
<dbReference type="GO" id="GO:0006569">
    <property type="term" value="P:L-tryptophan catabolic process"/>
    <property type="evidence" value="ECO:0007669"/>
    <property type="project" value="UniProtKB-UniRule"/>
</dbReference>
<keyword evidence="3 10" id="KW-0662">Pyridine nucleotide biosynthesis</keyword>
<dbReference type="GO" id="GO:0034354">
    <property type="term" value="P:'de novo' NAD+ biosynthetic process from L-tryptophan"/>
    <property type="evidence" value="ECO:0007669"/>
    <property type="project" value="UniProtKB-UniRule"/>
</dbReference>
<evidence type="ECO:0000256" key="5">
    <source>
        <dbReference type="ARBA" id="ARBA00022857"/>
    </source>
</evidence>
<dbReference type="GO" id="GO:0043420">
    <property type="term" value="P:anthranilate metabolic process"/>
    <property type="evidence" value="ECO:0007669"/>
    <property type="project" value="UniProtKB-UniRule"/>
</dbReference>
<dbReference type="InterPro" id="IPR002938">
    <property type="entry name" value="FAD-bd"/>
</dbReference>
<evidence type="ECO:0000313" key="13">
    <source>
        <dbReference type="EMBL" id="ELR23627.1"/>
    </source>
</evidence>
<evidence type="ECO:0000256" key="9">
    <source>
        <dbReference type="ARBA" id="ARBA00047818"/>
    </source>
</evidence>
<reference evidence="13 14" key="1">
    <citation type="journal article" date="2013" name="Genome Biol.">
        <title>Genome of Acanthamoeba castellanii highlights extensive lateral gene transfer and early evolution of tyrosine kinase signaling.</title>
        <authorList>
            <person name="Clarke M."/>
            <person name="Lohan A.J."/>
            <person name="Liu B."/>
            <person name="Lagkouvardos I."/>
            <person name="Roy S."/>
            <person name="Zafar N."/>
            <person name="Bertelli C."/>
            <person name="Schilde C."/>
            <person name="Kianianmomeni A."/>
            <person name="Burglin T.R."/>
            <person name="Frech C."/>
            <person name="Turcotte B."/>
            <person name="Kopec K.O."/>
            <person name="Synnott J.M."/>
            <person name="Choo C."/>
            <person name="Paponov I."/>
            <person name="Finkler A."/>
            <person name="Soon Heng Tan C."/>
            <person name="Hutchins A.P."/>
            <person name="Weinmeier T."/>
            <person name="Rattei T."/>
            <person name="Chu J.S."/>
            <person name="Gimenez G."/>
            <person name="Irimia M."/>
            <person name="Rigden D.J."/>
            <person name="Fitzpatrick D.A."/>
            <person name="Lorenzo-Morales J."/>
            <person name="Bateman A."/>
            <person name="Chiu C.H."/>
            <person name="Tang P."/>
            <person name="Hegemann P."/>
            <person name="Fromm H."/>
            <person name="Raoult D."/>
            <person name="Greub G."/>
            <person name="Miranda-Saavedra D."/>
            <person name="Chen N."/>
            <person name="Nash P."/>
            <person name="Ginger M.L."/>
            <person name="Horn M."/>
            <person name="Schaap P."/>
            <person name="Caler L."/>
            <person name="Loftus B."/>
        </authorList>
    </citation>
    <scope>NUCLEOTIDE SEQUENCE [LARGE SCALE GENOMIC DNA]</scope>
    <source>
        <strain evidence="13 14">Neff</strain>
    </source>
</reference>
<name>L8HEI5_ACACF</name>
<comment type="function">
    <text evidence="10">Catalyzes the hydroxylation of L-kynurenine (L-Kyn) to form 3-hydroxy-L-kynurenine (L-3OHKyn). Required for synthesis of quinolinic acid.</text>
</comment>
<evidence type="ECO:0000259" key="12">
    <source>
        <dbReference type="Pfam" id="PF01494"/>
    </source>
</evidence>
<feature type="transmembrane region" description="Helical" evidence="11">
    <location>
        <begin position="399"/>
        <end position="419"/>
    </location>
</feature>
<dbReference type="GO" id="GO:0005741">
    <property type="term" value="C:mitochondrial outer membrane"/>
    <property type="evidence" value="ECO:0007669"/>
    <property type="project" value="TreeGrafter"/>
</dbReference>
<dbReference type="OrthoDB" id="10053569at2759"/>
<comment type="similarity">
    <text evidence="10">Belongs to the aromatic-ring hydroxylase family. KMO subfamily.</text>
</comment>
<dbReference type="GeneID" id="14924608"/>
<keyword evidence="7 10" id="KW-0503">Monooxygenase</keyword>
<dbReference type="KEGG" id="acan:ACA1_072590"/>
<keyword evidence="14" id="KW-1185">Reference proteome</keyword>
<dbReference type="GO" id="GO:0004502">
    <property type="term" value="F:kynurenine 3-monooxygenase activity"/>
    <property type="evidence" value="ECO:0007669"/>
    <property type="project" value="UniProtKB-UniRule"/>
</dbReference>
<evidence type="ECO:0000256" key="4">
    <source>
        <dbReference type="ARBA" id="ARBA00022827"/>
    </source>
</evidence>
<dbReference type="STRING" id="1257118.L8HEI5"/>
<proteinExistence type="inferred from homology"/>
<gene>
    <name evidence="10" type="primary">KMO</name>
    <name evidence="13" type="ORF">ACA1_072590</name>
</gene>
<evidence type="ECO:0000256" key="7">
    <source>
        <dbReference type="ARBA" id="ARBA00023033"/>
    </source>
</evidence>
<dbReference type="RefSeq" id="XP_004353155.1">
    <property type="nucleotide sequence ID" value="XM_004353103.1"/>
</dbReference>
<dbReference type="PANTHER" id="PTHR46028:SF2">
    <property type="entry name" value="KYNURENINE 3-MONOOXYGENASE"/>
    <property type="match status" value="1"/>
</dbReference>
<keyword evidence="5 10" id="KW-0521">NADP</keyword>
<evidence type="ECO:0000313" key="14">
    <source>
        <dbReference type="Proteomes" id="UP000011083"/>
    </source>
</evidence>
<dbReference type="EMBL" id="KB007857">
    <property type="protein sequence ID" value="ELR23627.1"/>
    <property type="molecule type" value="Genomic_DNA"/>
</dbReference>
<keyword evidence="8 10" id="KW-0496">Mitochondrion</keyword>
<dbReference type="Proteomes" id="UP000011083">
    <property type="component" value="Unassembled WGS sequence"/>
</dbReference>
<evidence type="ECO:0000256" key="6">
    <source>
        <dbReference type="ARBA" id="ARBA00023002"/>
    </source>
</evidence>
<dbReference type="OMA" id="REFMFIA"/>
<dbReference type="Pfam" id="PF01494">
    <property type="entry name" value="FAD_binding_3"/>
    <property type="match status" value="2"/>
</dbReference>
<dbReference type="GO" id="GO:0019805">
    <property type="term" value="P:quinolinate biosynthetic process"/>
    <property type="evidence" value="ECO:0007669"/>
    <property type="project" value="UniProtKB-UniRule"/>
</dbReference>
<keyword evidence="11" id="KW-1133">Transmembrane helix</keyword>
<dbReference type="InterPro" id="IPR036188">
    <property type="entry name" value="FAD/NAD-bd_sf"/>
</dbReference>
<organism evidence="13 14">
    <name type="scientific">Acanthamoeba castellanii (strain ATCC 30010 / Neff)</name>
    <dbReference type="NCBI Taxonomy" id="1257118"/>
    <lineage>
        <taxon>Eukaryota</taxon>
        <taxon>Amoebozoa</taxon>
        <taxon>Discosea</taxon>
        <taxon>Longamoebia</taxon>
        <taxon>Centramoebida</taxon>
        <taxon>Acanthamoebidae</taxon>
        <taxon>Acanthamoeba</taxon>
    </lineage>
</organism>
<comment type="cofactor">
    <cofactor evidence="1 10">
        <name>FAD</name>
        <dbReference type="ChEBI" id="CHEBI:57692"/>
    </cofactor>
</comment>
<dbReference type="PRINTS" id="PR00420">
    <property type="entry name" value="RNGMNOXGNASE"/>
</dbReference>
<feature type="domain" description="FAD-binding" evidence="12">
    <location>
        <begin position="302"/>
        <end position="340"/>
    </location>
</feature>
<keyword evidence="4 10" id="KW-0274">FAD</keyword>
<dbReference type="VEuPathDB" id="AmoebaDB:ACA1_072590"/>
<keyword evidence="2 10" id="KW-0285">Flavoprotein</keyword>
<comment type="subcellular location">
    <subcellularLocation>
        <location evidence="10">Mitochondrion</location>
    </subcellularLocation>
</comment>
<dbReference type="Gene3D" id="3.50.50.60">
    <property type="entry name" value="FAD/NAD(P)-binding domain"/>
    <property type="match status" value="1"/>
</dbReference>
<feature type="transmembrane region" description="Helical" evidence="11">
    <location>
        <begin position="439"/>
        <end position="456"/>
    </location>
</feature>